<dbReference type="EMBL" id="ML122275">
    <property type="protein sequence ID" value="RPD58381.1"/>
    <property type="molecule type" value="Genomic_DNA"/>
</dbReference>
<reference evidence="1" key="1">
    <citation type="journal article" date="2018" name="Genome Biol. Evol.">
        <title>Genomics and development of Lentinus tigrinus, a white-rot wood-decaying mushroom with dimorphic fruiting bodies.</title>
        <authorList>
            <person name="Wu B."/>
            <person name="Xu Z."/>
            <person name="Knudson A."/>
            <person name="Carlson A."/>
            <person name="Chen N."/>
            <person name="Kovaka S."/>
            <person name="LaButti K."/>
            <person name="Lipzen A."/>
            <person name="Pennachio C."/>
            <person name="Riley R."/>
            <person name="Schakwitz W."/>
            <person name="Umezawa K."/>
            <person name="Ohm R.A."/>
            <person name="Grigoriev I.V."/>
            <person name="Nagy L.G."/>
            <person name="Gibbons J."/>
            <person name="Hibbett D."/>
        </authorList>
    </citation>
    <scope>NUCLEOTIDE SEQUENCE [LARGE SCALE GENOMIC DNA]</scope>
    <source>
        <strain evidence="1">ALCF2SS1-6</strain>
    </source>
</reference>
<evidence type="ECO:0000313" key="1">
    <source>
        <dbReference type="EMBL" id="RPD58381.1"/>
    </source>
</evidence>
<sequence length="88" mass="10231">MLCVTSFGCIDCLRAEPEGRRPFRLCFIFPSRLSAFFPAFWKVAVVSETGPVVSDPIIEQGYVVFHVRRREWERMFVPFRRCYCGSCA</sequence>
<accession>A0A5C2S4A5</accession>
<keyword evidence="2" id="KW-1185">Reference proteome</keyword>
<dbReference type="Proteomes" id="UP000313359">
    <property type="component" value="Unassembled WGS sequence"/>
</dbReference>
<gene>
    <name evidence="1" type="ORF">L227DRAFT_186032</name>
</gene>
<dbReference type="AlphaFoldDB" id="A0A5C2S4A5"/>
<name>A0A5C2S4A5_9APHY</name>
<proteinExistence type="predicted"/>
<protein>
    <submittedName>
        <fullName evidence="1">Uncharacterized protein</fullName>
    </submittedName>
</protein>
<evidence type="ECO:0000313" key="2">
    <source>
        <dbReference type="Proteomes" id="UP000313359"/>
    </source>
</evidence>
<organism evidence="1 2">
    <name type="scientific">Lentinus tigrinus ALCF2SS1-6</name>
    <dbReference type="NCBI Taxonomy" id="1328759"/>
    <lineage>
        <taxon>Eukaryota</taxon>
        <taxon>Fungi</taxon>
        <taxon>Dikarya</taxon>
        <taxon>Basidiomycota</taxon>
        <taxon>Agaricomycotina</taxon>
        <taxon>Agaricomycetes</taxon>
        <taxon>Polyporales</taxon>
        <taxon>Polyporaceae</taxon>
        <taxon>Lentinus</taxon>
    </lineage>
</organism>